<protein>
    <submittedName>
        <fullName evidence="2">Uncharacterized protein</fullName>
    </submittedName>
</protein>
<dbReference type="Proteomes" id="UP000682733">
    <property type="component" value="Unassembled WGS sequence"/>
</dbReference>
<comment type="caution">
    <text evidence="2">The sequence shown here is derived from an EMBL/GenBank/DDBJ whole genome shotgun (WGS) entry which is preliminary data.</text>
</comment>
<sequence>IYDLLKKESEKQQEDDMIVYRGQTITKDELDRLKASCGQLISMNSFLSCSKNRISALRFSKQSAVIQDVQPILFKIETTCLSDTKPFADITDMSYFRRENEVLFMIGPIFKIENVLYKDDEQAWLIKLILHSEHGHEVENLIRHTTRKFDNASDLLVLGSLLTEMGKSEKAHVLYKSVLNRLSSVTPI</sequence>
<dbReference type="AlphaFoldDB" id="A0A8S2I0T2"/>
<proteinExistence type="predicted"/>
<dbReference type="PROSITE" id="PS51996">
    <property type="entry name" value="TR_MART"/>
    <property type="match status" value="1"/>
</dbReference>
<dbReference type="EMBL" id="CAJNOK010003560">
    <property type="protein sequence ID" value="CAF0906121.1"/>
    <property type="molecule type" value="Genomic_DNA"/>
</dbReference>
<dbReference type="SUPFAM" id="SSF56399">
    <property type="entry name" value="ADP-ribosylation"/>
    <property type="match status" value="1"/>
</dbReference>
<name>A0A8S2I0T2_9BILA</name>
<organism evidence="2 3">
    <name type="scientific">Didymodactylos carnosus</name>
    <dbReference type="NCBI Taxonomy" id="1234261"/>
    <lineage>
        <taxon>Eukaryota</taxon>
        <taxon>Metazoa</taxon>
        <taxon>Spiralia</taxon>
        <taxon>Gnathifera</taxon>
        <taxon>Rotifera</taxon>
        <taxon>Eurotatoria</taxon>
        <taxon>Bdelloidea</taxon>
        <taxon>Philodinida</taxon>
        <taxon>Philodinidae</taxon>
        <taxon>Didymodactylos</taxon>
    </lineage>
</organism>
<reference evidence="2" key="1">
    <citation type="submission" date="2021-02" db="EMBL/GenBank/DDBJ databases">
        <authorList>
            <person name="Nowell W R."/>
        </authorList>
    </citation>
    <scope>NUCLEOTIDE SEQUENCE</scope>
</reference>
<dbReference type="EMBL" id="CAJOBA010003561">
    <property type="protein sequence ID" value="CAF3685992.1"/>
    <property type="molecule type" value="Genomic_DNA"/>
</dbReference>
<feature type="non-terminal residue" evidence="2">
    <location>
        <position position="1"/>
    </location>
</feature>
<evidence type="ECO:0000313" key="1">
    <source>
        <dbReference type="EMBL" id="CAF0906121.1"/>
    </source>
</evidence>
<evidence type="ECO:0000313" key="2">
    <source>
        <dbReference type="EMBL" id="CAF3685992.1"/>
    </source>
</evidence>
<gene>
    <name evidence="1" type="ORF">OVA965_LOCUS9878</name>
    <name evidence="2" type="ORF">TMI583_LOCUS9874</name>
</gene>
<dbReference type="Proteomes" id="UP000677228">
    <property type="component" value="Unassembled WGS sequence"/>
</dbReference>
<accession>A0A8S2I0T2</accession>
<dbReference type="Gene3D" id="3.90.176.10">
    <property type="entry name" value="Toxin ADP-ribosyltransferase, Chain A, domain 1"/>
    <property type="match status" value="1"/>
</dbReference>
<evidence type="ECO:0000313" key="3">
    <source>
        <dbReference type="Proteomes" id="UP000682733"/>
    </source>
</evidence>